<evidence type="ECO:0000256" key="1">
    <source>
        <dbReference type="SAM" id="MobiDB-lite"/>
    </source>
</evidence>
<proteinExistence type="predicted"/>
<dbReference type="PANTHER" id="PTHR23101:SF97">
    <property type="entry name" value="DOMAIN PROTEIN, PUTATIVE (AFU_ORTHOLOGUE AFUA_2G10890)-RELATED"/>
    <property type="match status" value="1"/>
</dbReference>
<sequence>MATTSAATTSEASSLRNPSPEPRPGQLRVARSWSRLESIEGDEDPLTSSLSRLKSEGAGQDLPDVSDNEDEDEEGNPLTAALLPEGFDELPQELINFADRFITSLTKPIHPAPLTISQLSDMFQQFYGAASQAINKHVSQSFLSISSKKPRTKVPNTQMLSKAEIVQKKRDRKMLQIKQIALEEAMEKRVTDALYDKLWRHKSTDDDARDDSLHSKIAALKVVGVNLGHLGLELESEKKVDDVNKELQEAVKSLQQMNNERSPLGKLTQLKVAHKTIVDCLTRHISTTSADSLLPTLIYALILSPPEPPLNAVSNLYFTQRFRASSFVDGEAAYCLTNLEAAISFLETVDLATLKIEETEETSPPSSIPIPTPQSPPSRLFDDPLTKPHVAPATAITIPVLGKNATAASSSSSLLLPGASTPTRARGLSNLNPIDFAHTAATTAISTADQGVRGIGVALENSYKFLFDRRGDNVPKTLEDARKLVEPTTPIIASAMQRQNSDDSSERTASVRAPSPAPPTSPLPPASSPMAAAAGLAPLQHIGHIGSSIGRFASIGVRGFARTASAISTPTPPPPERKQEDPQIKELLEAFPDLAKDLPAQTEKLQYKVNGRFSGAKGAGELRVAEVQELLNEYQALIGELRKKGLLDE</sequence>
<dbReference type="eggNOG" id="KOG2319">
    <property type="taxonomic scope" value="Eukaryota"/>
</dbReference>
<dbReference type="Proteomes" id="UP000018144">
    <property type="component" value="Unassembled WGS sequence"/>
</dbReference>
<dbReference type="SMART" id="SM00167">
    <property type="entry name" value="VPS9"/>
    <property type="match status" value="1"/>
</dbReference>
<keyword evidence="4" id="KW-1185">Reference proteome</keyword>
<dbReference type="GO" id="GO:0031267">
    <property type="term" value="F:small GTPase binding"/>
    <property type="evidence" value="ECO:0007669"/>
    <property type="project" value="TreeGrafter"/>
</dbReference>
<feature type="domain" description="VPS9" evidence="2">
    <location>
        <begin position="207"/>
        <end position="355"/>
    </location>
</feature>
<dbReference type="Pfam" id="PF02204">
    <property type="entry name" value="VPS9"/>
    <property type="match status" value="1"/>
</dbReference>
<gene>
    <name evidence="3" type="ORF">PCON_13581</name>
</gene>
<dbReference type="InterPro" id="IPR037191">
    <property type="entry name" value="VPS9_dom_sf"/>
</dbReference>
<dbReference type="EMBL" id="HF935907">
    <property type="protein sequence ID" value="CCX32730.1"/>
    <property type="molecule type" value="Genomic_DNA"/>
</dbReference>
<dbReference type="InterPro" id="IPR003123">
    <property type="entry name" value="VPS9"/>
</dbReference>
<organism evidence="3 4">
    <name type="scientific">Pyronema omphalodes (strain CBS 100304)</name>
    <name type="common">Pyronema confluens</name>
    <dbReference type="NCBI Taxonomy" id="1076935"/>
    <lineage>
        <taxon>Eukaryota</taxon>
        <taxon>Fungi</taxon>
        <taxon>Dikarya</taxon>
        <taxon>Ascomycota</taxon>
        <taxon>Pezizomycotina</taxon>
        <taxon>Pezizomycetes</taxon>
        <taxon>Pezizales</taxon>
        <taxon>Pyronemataceae</taxon>
        <taxon>Pyronema</taxon>
    </lineage>
</organism>
<dbReference type="GO" id="GO:0005085">
    <property type="term" value="F:guanyl-nucleotide exchange factor activity"/>
    <property type="evidence" value="ECO:0007669"/>
    <property type="project" value="InterPro"/>
</dbReference>
<dbReference type="STRING" id="1076935.U4LTB6"/>
<feature type="region of interest" description="Disordered" evidence="1">
    <location>
        <begin position="489"/>
        <end position="530"/>
    </location>
</feature>
<dbReference type="OMA" id="HIGHIGS"/>
<protein>
    <submittedName>
        <fullName evidence="3">Similar to Vacuolar protein sorting-associated protein 9b acc. no. O94388</fullName>
    </submittedName>
</protein>
<evidence type="ECO:0000313" key="4">
    <source>
        <dbReference type="Proteomes" id="UP000018144"/>
    </source>
</evidence>
<accession>U4LTB6</accession>
<feature type="compositionally biased region" description="Pro residues" evidence="1">
    <location>
        <begin position="515"/>
        <end position="527"/>
    </location>
</feature>
<evidence type="ECO:0000259" key="2">
    <source>
        <dbReference type="PROSITE" id="PS51205"/>
    </source>
</evidence>
<dbReference type="Gene3D" id="1.20.1050.80">
    <property type="entry name" value="VPS9 domain"/>
    <property type="match status" value="1"/>
</dbReference>
<dbReference type="OrthoDB" id="10264848at2759"/>
<feature type="compositionally biased region" description="Acidic residues" evidence="1">
    <location>
        <begin position="64"/>
        <end position="75"/>
    </location>
</feature>
<reference evidence="3 4" key="1">
    <citation type="journal article" date="2013" name="PLoS Genet.">
        <title>The genome and development-dependent transcriptomes of Pyronema confluens: a window into fungal evolution.</title>
        <authorList>
            <person name="Traeger S."/>
            <person name="Altegoer F."/>
            <person name="Freitag M."/>
            <person name="Gabaldon T."/>
            <person name="Kempken F."/>
            <person name="Kumar A."/>
            <person name="Marcet-Houben M."/>
            <person name="Poggeler S."/>
            <person name="Stajich J.E."/>
            <person name="Nowrousian M."/>
        </authorList>
    </citation>
    <scope>NUCLEOTIDE SEQUENCE [LARGE SCALE GENOMIC DNA]</scope>
    <source>
        <strain evidence="4">CBS 100304</strain>
        <tissue evidence="3">Vegetative mycelium</tissue>
    </source>
</reference>
<dbReference type="PROSITE" id="PS51205">
    <property type="entry name" value="VPS9"/>
    <property type="match status" value="1"/>
</dbReference>
<dbReference type="PANTHER" id="PTHR23101">
    <property type="entry name" value="RAB GDP/GTP EXCHANGE FACTOR"/>
    <property type="match status" value="1"/>
</dbReference>
<evidence type="ECO:0000313" key="3">
    <source>
        <dbReference type="EMBL" id="CCX32730.1"/>
    </source>
</evidence>
<dbReference type="GO" id="GO:0016192">
    <property type="term" value="P:vesicle-mediated transport"/>
    <property type="evidence" value="ECO:0007669"/>
    <property type="project" value="InterPro"/>
</dbReference>
<dbReference type="SUPFAM" id="SSF109993">
    <property type="entry name" value="VPS9 domain"/>
    <property type="match status" value="1"/>
</dbReference>
<feature type="compositionally biased region" description="Low complexity" evidence="1">
    <location>
        <begin position="1"/>
        <end position="14"/>
    </location>
</feature>
<dbReference type="InterPro" id="IPR045046">
    <property type="entry name" value="Vps9-like"/>
</dbReference>
<dbReference type="GO" id="GO:0030139">
    <property type="term" value="C:endocytic vesicle"/>
    <property type="evidence" value="ECO:0007669"/>
    <property type="project" value="TreeGrafter"/>
</dbReference>
<dbReference type="AlphaFoldDB" id="U4LTB6"/>
<dbReference type="GO" id="GO:0005829">
    <property type="term" value="C:cytosol"/>
    <property type="evidence" value="ECO:0007669"/>
    <property type="project" value="TreeGrafter"/>
</dbReference>
<feature type="region of interest" description="Disordered" evidence="1">
    <location>
        <begin position="1"/>
        <end position="76"/>
    </location>
</feature>
<name>U4LTB6_PYROM</name>